<accession>A0A067PXX4</accession>
<reference evidence="3" key="1">
    <citation type="journal article" date="2014" name="Proc. Natl. Acad. Sci. U.S.A.">
        <title>Extensive sampling of basidiomycete genomes demonstrates inadequacy of the white-rot/brown-rot paradigm for wood decay fungi.</title>
        <authorList>
            <person name="Riley R."/>
            <person name="Salamov A.A."/>
            <person name="Brown D.W."/>
            <person name="Nagy L.G."/>
            <person name="Floudas D."/>
            <person name="Held B.W."/>
            <person name="Levasseur A."/>
            <person name="Lombard V."/>
            <person name="Morin E."/>
            <person name="Otillar R."/>
            <person name="Lindquist E.A."/>
            <person name="Sun H."/>
            <person name="LaButti K.M."/>
            <person name="Schmutz J."/>
            <person name="Jabbour D."/>
            <person name="Luo H."/>
            <person name="Baker S.E."/>
            <person name="Pisabarro A.G."/>
            <person name="Walton J.D."/>
            <person name="Blanchette R.A."/>
            <person name="Henrissat B."/>
            <person name="Martin F."/>
            <person name="Cullen D."/>
            <person name="Hibbett D.S."/>
            <person name="Grigoriev I.V."/>
        </authorList>
    </citation>
    <scope>NUCLEOTIDE SEQUENCE [LARGE SCALE GENOMIC DNA]</scope>
    <source>
        <strain evidence="3">MUCL 33604</strain>
    </source>
</reference>
<protein>
    <submittedName>
        <fullName evidence="2">Uncharacterized protein</fullName>
    </submittedName>
</protein>
<organism evidence="2 3">
    <name type="scientific">Jaapia argillacea MUCL 33604</name>
    <dbReference type="NCBI Taxonomy" id="933084"/>
    <lineage>
        <taxon>Eukaryota</taxon>
        <taxon>Fungi</taxon>
        <taxon>Dikarya</taxon>
        <taxon>Basidiomycota</taxon>
        <taxon>Agaricomycotina</taxon>
        <taxon>Agaricomycetes</taxon>
        <taxon>Agaricomycetidae</taxon>
        <taxon>Jaapiales</taxon>
        <taxon>Jaapiaceae</taxon>
        <taxon>Jaapia</taxon>
    </lineage>
</organism>
<dbReference type="Proteomes" id="UP000027265">
    <property type="component" value="Unassembled WGS sequence"/>
</dbReference>
<dbReference type="AlphaFoldDB" id="A0A067PXX4"/>
<keyword evidence="3" id="KW-1185">Reference proteome</keyword>
<gene>
    <name evidence="2" type="ORF">JAAARDRAFT_344326</name>
</gene>
<feature type="compositionally biased region" description="Low complexity" evidence="1">
    <location>
        <begin position="85"/>
        <end position="113"/>
    </location>
</feature>
<dbReference type="InParanoid" id="A0A067PXX4"/>
<feature type="region of interest" description="Disordered" evidence="1">
    <location>
        <begin position="79"/>
        <end position="113"/>
    </location>
</feature>
<dbReference type="EMBL" id="KL197726">
    <property type="protein sequence ID" value="KDQ55191.1"/>
    <property type="molecule type" value="Genomic_DNA"/>
</dbReference>
<evidence type="ECO:0000313" key="2">
    <source>
        <dbReference type="EMBL" id="KDQ55191.1"/>
    </source>
</evidence>
<dbReference type="HOGENOM" id="CLU_2133860_0_0_1"/>
<evidence type="ECO:0000313" key="3">
    <source>
        <dbReference type="Proteomes" id="UP000027265"/>
    </source>
</evidence>
<sequence length="113" mass="12054">MVRKDVVEAIEEGLKDTPLTILTKVGHEVGPKIMTRCSSPLTESASPDINYATQVFTKETGERHDPGVMALMVQLYIPSPESLPNSPSTSANALTTSSPPSSPCTTQQPLSTL</sequence>
<evidence type="ECO:0000256" key="1">
    <source>
        <dbReference type="SAM" id="MobiDB-lite"/>
    </source>
</evidence>
<proteinExistence type="predicted"/>
<name>A0A067PXX4_9AGAM</name>